<sequence>MKMIEPNIEIRRLLDVMPASGRMMTKIVSKPEQSQVIDAAFPLPWSQDRPIYINFDLWRRLTKPQRDLLLLHQVSWLTGVKWIQPDIYQGVFLAGLLGGVVEAAQSDVIGVIIAGGLSALAGVRIWRINQSQASQLKADTTAVFIAQRRGYSEAEAAQHLLTAIETVAKIEGRSGLDFNELIRCQNLRAIAGLSPVGIPDNYSR</sequence>
<reference evidence="2" key="1">
    <citation type="submission" date="2019-02" db="EMBL/GenBank/DDBJ databases">
        <title>Draft genome sequence of Sphaerospermopsis reniformis NIES-1949.</title>
        <authorList>
            <person name="Yamaguchi H."/>
            <person name="Suzuki S."/>
            <person name="Kawachi M."/>
        </authorList>
    </citation>
    <scope>NUCLEOTIDE SEQUENCE [LARGE SCALE GENOMIC DNA]</scope>
    <source>
        <strain evidence="2">NIES-1949</strain>
    </source>
</reference>
<protein>
    <recommendedName>
        <fullName evidence="3">DUF3318 domain-containing protein</fullName>
    </recommendedName>
</protein>
<evidence type="ECO:0000313" key="2">
    <source>
        <dbReference type="Proteomes" id="UP000300142"/>
    </source>
</evidence>
<keyword evidence="2" id="KW-1185">Reference proteome</keyword>
<dbReference type="AlphaFoldDB" id="A0A479ZVP2"/>
<dbReference type="Proteomes" id="UP000300142">
    <property type="component" value="Unassembled WGS sequence"/>
</dbReference>
<proteinExistence type="predicted"/>
<comment type="caution">
    <text evidence="1">The sequence shown here is derived from an EMBL/GenBank/DDBJ whole genome shotgun (WGS) entry which is preliminary data.</text>
</comment>
<organism evidence="1 2">
    <name type="scientific">Sphaerospermopsis reniformis</name>
    <dbReference type="NCBI Taxonomy" id="531300"/>
    <lineage>
        <taxon>Bacteria</taxon>
        <taxon>Bacillati</taxon>
        <taxon>Cyanobacteriota</taxon>
        <taxon>Cyanophyceae</taxon>
        <taxon>Nostocales</taxon>
        <taxon>Aphanizomenonaceae</taxon>
        <taxon>Sphaerospermopsis</taxon>
    </lineage>
</organism>
<dbReference type="EMBL" id="BJCE01000008">
    <property type="protein sequence ID" value="GCL35348.1"/>
    <property type="molecule type" value="Genomic_DNA"/>
</dbReference>
<dbReference type="InterPro" id="IPR021751">
    <property type="entry name" value="DUF3318"/>
</dbReference>
<accession>A0A479ZVP2</accession>
<evidence type="ECO:0000313" key="1">
    <source>
        <dbReference type="EMBL" id="GCL35348.1"/>
    </source>
</evidence>
<dbReference type="Pfam" id="PF11780">
    <property type="entry name" value="DUF3318"/>
    <property type="match status" value="1"/>
</dbReference>
<name>A0A479ZVP2_9CYAN</name>
<evidence type="ECO:0008006" key="3">
    <source>
        <dbReference type="Google" id="ProtNLM"/>
    </source>
</evidence>
<gene>
    <name evidence="1" type="ORF">SR1949_04410</name>
</gene>